<organism evidence="2 3">
    <name type="scientific">Pseudoalteromonas phenolica</name>
    <dbReference type="NCBI Taxonomy" id="161398"/>
    <lineage>
        <taxon>Bacteria</taxon>
        <taxon>Pseudomonadati</taxon>
        <taxon>Pseudomonadota</taxon>
        <taxon>Gammaproteobacteria</taxon>
        <taxon>Alteromonadales</taxon>
        <taxon>Pseudoalteromonadaceae</taxon>
        <taxon>Pseudoalteromonas</taxon>
    </lineage>
</organism>
<protein>
    <submittedName>
        <fullName evidence="2">Transcriptional regulator</fullName>
    </submittedName>
</protein>
<evidence type="ECO:0000313" key="2">
    <source>
        <dbReference type="EMBL" id="ALO44195.1"/>
    </source>
</evidence>
<sequence length="143" mass="16600">MSNNALISDFLKLYNQLDKSNLELLGEVYGDKIVFEDPLHRIEGLPALTDYFANMYENLNQGQFVIHTSFEQDNKASVYWVMTFSHKKIKQGQPLKVNGNTYLEFENGKVVYHRDYFDAGEMIYQHLPIFGTVINLIKRRTAA</sequence>
<dbReference type="PATRIC" id="fig|161398.10.peg.3806"/>
<evidence type="ECO:0000313" key="3">
    <source>
        <dbReference type="Proteomes" id="UP000061457"/>
    </source>
</evidence>
<dbReference type="InterPro" id="IPR032710">
    <property type="entry name" value="NTF2-like_dom_sf"/>
</dbReference>
<dbReference type="SUPFAM" id="SSF54427">
    <property type="entry name" value="NTF2-like"/>
    <property type="match status" value="1"/>
</dbReference>
<feature type="domain" description="SnoaL-like" evidence="1">
    <location>
        <begin position="12"/>
        <end position="113"/>
    </location>
</feature>
<dbReference type="Pfam" id="PF12680">
    <property type="entry name" value="SnoaL_2"/>
    <property type="match status" value="1"/>
</dbReference>
<dbReference type="OrthoDB" id="1115105at2"/>
<accession>A0A0S2K835</accession>
<name>A0A0S2K835_9GAMM</name>
<evidence type="ECO:0000259" key="1">
    <source>
        <dbReference type="Pfam" id="PF12680"/>
    </source>
</evidence>
<dbReference type="RefSeq" id="WP_058032072.1">
    <property type="nucleotide sequence ID" value="NZ_CP013188.1"/>
</dbReference>
<dbReference type="EMBL" id="CP013188">
    <property type="protein sequence ID" value="ALO44195.1"/>
    <property type="molecule type" value="Genomic_DNA"/>
</dbReference>
<dbReference type="Proteomes" id="UP000061457">
    <property type="component" value="Chromosome II"/>
</dbReference>
<keyword evidence="3" id="KW-1185">Reference proteome</keyword>
<dbReference type="KEGG" id="pphe:PP2015_3723"/>
<gene>
    <name evidence="2" type="ORF">PP2015_3723</name>
</gene>
<dbReference type="InterPro" id="IPR037401">
    <property type="entry name" value="SnoaL-like"/>
</dbReference>
<reference evidence="2 3" key="1">
    <citation type="submission" date="2015-11" db="EMBL/GenBank/DDBJ databases">
        <authorList>
            <person name="Zhang Y."/>
            <person name="Guo Z."/>
        </authorList>
    </citation>
    <scope>NUCLEOTIDE SEQUENCE [LARGE SCALE GENOMIC DNA]</scope>
    <source>
        <strain evidence="2 3">KCTC 12086</strain>
    </source>
</reference>
<proteinExistence type="predicted"/>
<dbReference type="STRING" id="161398.PP2015_3723"/>
<dbReference type="AlphaFoldDB" id="A0A0S2K835"/>
<dbReference type="Gene3D" id="3.10.450.50">
    <property type="match status" value="1"/>
</dbReference>